<gene>
    <name evidence="2" type="ORF">J2S15_002609</name>
</gene>
<proteinExistence type="predicted"/>
<dbReference type="EMBL" id="JAUSUR010000004">
    <property type="protein sequence ID" value="MDQ0361859.1"/>
    <property type="molecule type" value="Genomic_DNA"/>
</dbReference>
<accession>A0ABU0E4N1</accession>
<dbReference type="RefSeq" id="WP_307408952.1">
    <property type="nucleotide sequence ID" value="NZ_JAUSUR010000004.1"/>
</dbReference>
<reference evidence="2 3" key="1">
    <citation type="submission" date="2023-07" db="EMBL/GenBank/DDBJ databases">
        <title>Genomic Encyclopedia of Type Strains, Phase IV (KMG-IV): sequencing the most valuable type-strain genomes for metagenomic binning, comparative biology and taxonomic classification.</title>
        <authorList>
            <person name="Goeker M."/>
        </authorList>
    </citation>
    <scope>NUCLEOTIDE SEQUENCE [LARGE SCALE GENOMIC DNA]</scope>
    <source>
        <strain evidence="2 3">DSM 16784</strain>
    </source>
</reference>
<evidence type="ECO:0000313" key="3">
    <source>
        <dbReference type="Proteomes" id="UP001230220"/>
    </source>
</evidence>
<sequence length="75" mass="8087">MNTENFAELNNNPTVANSNGATNIWASNNTINSDKSTGTANTKSNNGSVGESTPTSIPVLPVKLYFCYQQNNLQY</sequence>
<dbReference type="Proteomes" id="UP001230220">
    <property type="component" value="Unassembled WGS sequence"/>
</dbReference>
<evidence type="ECO:0000313" key="2">
    <source>
        <dbReference type="EMBL" id="MDQ0361859.1"/>
    </source>
</evidence>
<keyword evidence="3" id="KW-1185">Reference proteome</keyword>
<evidence type="ECO:0000256" key="1">
    <source>
        <dbReference type="SAM" id="MobiDB-lite"/>
    </source>
</evidence>
<comment type="caution">
    <text evidence="2">The sequence shown here is derived from an EMBL/GenBank/DDBJ whole genome shotgun (WGS) entry which is preliminary data.</text>
</comment>
<feature type="region of interest" description="Disordered" evidence="1">
    <location>
        <begin position="1"/>
        <end position="56"/>
    </location>
</feature>
<organism evidence="2 3">
    <name type="scientific">Breznakia pachnodae</name>
    <dbReference type="NCBI Taxonomy" id="265178"/>
    <lineage>
        <taxon>Bacteria</taxon>
        <taxon>Bacillati</taxon>
        <taxon>Bacillota</taxon>
        <taxon>Erysipelotrichia</taxon>
        <taxon>Erysipelotrichales</taxon>
        <taxon>Erysipelotrichaceae</taxon>
        <taxon>Breznakia</taxon>
    </lineage>
</organism>
<name>A0ABU0E4N1_9FIRM</name>
<protein>
    <submittedName>
        <fullName evidence="2">Uncharacterized protein</fullName>
    </submittedName>
</protein>